<reference evidence="1" key="1">
    <citation type="submission" date="2022-10" db="EMBL/GenBank/DDBJ databases">
        <title>Tapping the CABI collections for fungal endophytes: first genome assemblies for Collariella, Neodidymelliopsis, Ascochyta clinopodiicola, Didymella pomorum, Didymosphaeria variabile, Neocosmospora piperis and Neocucurbitaria cava.</title>
        <authorList>
            <person name="Hill R."/>
        </authorList>
    </citation>
    <scope>NUCLEOTIDE SEQUENCE</scope>
    <source>
        <strain evidence="1">IMI 356814</strain>
    </source>
</reference>
<protein>
    <submittedName>
        <fullName evidence="1">Thiamine pyrophosphokinase</fullName>
        <ecNumber evidence="1">2.7.6.2</ecNumber>
    </submittedName>
</protein>
<proteinExistence type="predicted"/>
<dbReference type="EC" id="2.7.6.2" evidence="1"/>
<gene>
    <name evidence="1" type="primary">THI80</name>
    <name evidence="1" type="ORF">N0V83_009355</name>
</gene>
<name>A0A9W9CIA0_9PLEO</name>
<organism evidence="1 2">
    <name type="scientific">Neocucurbitaria cava</name>
    <dbReference type="NCBI Taxonomy" id="798079"/>
    <lineage>
        <taxon>Eukaryota</taxon>
        <taxon>Fungi</taxon>
        <taxon>Dikarya</taxon>
        <taxon>Ascomycota</taxon>
        <taxon>Pezizomycotina</taxon>
        <taxon>Dothideomycetes</taxon>
        <taxon>Pleosporomycetidae</taxon>
        <taxon>Pleosporales</taxon>
        <taxon>Pleosporineae</taxon>
        <taxon>Cucurbitariaceae</taxon>
        <taxon>Neocucurbitaria</taxon>
    </lineage>
</organism>
<dbReference type="Proteomes" id="UP001140560">
    <property type="component" value="Unassembled WGS sequence"/>
</dbReference>
<sequence length="124" mass="14228">MKEFGPLTRSRRWKLRPDLDHGQFHFLKKGHDGEPSRQVTVIVGYSFREAEEYVAVREQLLKGKHAEIVIARRADCTYVDPIREMSDADLRCELSDLALLFRNVNGPIIDVAANIDMIKSSEMV</sequence>
<keyword evidence="1" id="KW-0808">Transferase</keyword>
<comment type="caution">
    <text evidence="1">The sequence shown here is derived from an EMBL/GenBank/DDBJ whole genome shotgun (WGS) entry which is preliminary data.</text>
</comment>
<accession>A0A9W9CIA0</accession>
<dbReference type="OrthoDB" id="62952at2759"/>
<dbReference type="EMBL" id="JAPEUY010000018">
    <property type="protein sequence ID" value="KAJ4363903.1"/>
    <property type="molecule type" value="Genomic_DNA"/>
</dbReference>
<evidence type="ECO:0000313" key="1">
    <source>
        <dbReference type="EMBL" id="KAJ4363903.1"/>
    </source>
</evidence>
<evidence type="ECO:0000313" key="2">
    <source>
        <dbReference type="Proteomes" id="UP001140560"/>
    </source>
</evidence>
<dbReference type="AlphaFoldDB" id="A0A9W9CIA0"/>
<keyword evidence="2" id="KW-1185">Reference proteome</keyword>
<dbReference type="GO" id="GO:0004788">
    <property type="term" value="F:thiamine diphosphokinase activity"/>
    <property type="evidence" value="ECO:0007669"/>
    <property type="project" value="UniProtKB-EC"/>
</dbReference>